<dbReference type="EMBL" id="VTPC01008211">
    <property type="protein sequence ID" value="KAF2893143.1"/>
    <property type="molecule type" value="Genomic_DNA"/>
</dbReference>
<reference evidence="2" key="1">
    <citation type="submission" date="2019-08" db="EMBL/GenBank/DDBJ databases">
        <title>The genome of the North American firefly Photinus pyralis.</title>
        <authorList>
            <consortium name="Photinus pyralis genome working group"/>
            <person name="Fallon T.R."/>
            <person name="Sander Lower S.E."/>
            <person name="Weng J.-K."/>
        </authorList>
    </citation>
    <scope>NUCLEOTIDE SEQUENCE</scope>
    <source>
        <strain evidence="2">TRF0915ILg1</strain>
        <tissue evidence="2">Whole body</tissue>
    </source>
</reference>
<organism evidence="2 3">
    <name type="scientific">Ignelater luminosus</name>
    <name type="common">Cucubano</name>
    <name type="synonym">Pyrophorus luminosus</name>
    <dbReference type="NCBI Taxonomy" id="2038154"/>
    <lineage>
        <taxon>Eukaryota</taxon>
        <taxon>Metazoa</taxon>
        <taxon>Ecdysozoa</taxon>
        <taxon>Arthropoda</taxon>
        <taxon>Hexapoda</taxon>
        <taxon>Insecta</taxon>
        <taxon>Pterygota</taxon>
        <taxon>Neoptera</taxon>
        <taxon>Endopterygota</taxon>
        <taxon>Coleoptera</taxon>
        <taxon>Polyphaga</taxon>
        <taxon>Elateriformia</taxon>
        <taxon>Elateroidea</taxon>
        <taxon>Elateridae</taxon>
        <taxon>Agrypninae</taxon>
        <taxon>Pyrophorini</taxon>
        <taxon>Ignelater</taxon>
    </lineage>
</organism>
<evidence type="ECO:0000313" key="2">
    <source>
        <dbReference type="EMBL" id="KAF2893143.1"/>
    </source>
</evidence>
<keyword evidence="3" id="KW-1185">Reference proteome</keyword>
<accession>A0A8K0GCD5</accession>
<dbReference type="AlphaFoldDB" id="A0A8K0GCD5"/>
<feature type="region of interest" description="Disordered" evidence="1">
    <location>
        <begin position="52"/>
        <end position="129"/>
    </location>
</feature>
<proteinExistence type="predicted"/>
<comment type="caution">
    <text evidence="2">The sequence shown here is derived from an EMBL/GenBank/DDBJ whole genome shotgun (WGS) entry which is preliminary data.</text>
</comment>
<dbReference type="OrthoDB" id="10466527at2759"/>
<gene>
    <name evidence="2" type="ORF">ILUMI_13030</name>
</gene>
<evidence type="ECO:0000313" key="3">
    <source>
        <dbReference type="Proteomes" id="UP000801492"/>
    </source>
</evidence>
<feature type="compositionally biased region" description="Low complexity" evidence="1">
    <location>
        <begin position="62"/>
        <end position="80"/>
    </location>
</feature>
<name>A0A8K0GCD5_IGNLU</name>
<feature type="compositionally biased region" description="Basic and acidic residues" evidence="1">
    <location>
        <begin position="81"/>
        <end position="106"/>
    </location>
</feature>
<sequence>MPSPTELTYSSSDIEPIEKRISSISISTKHENPEYAINRFSQKYDSYHGLLYRNDQPRRRLSSTGEGSGDSSTTASGSSYGEREDGSEGRAESDEMDRDDREERIPLEGQVTEMERQQVETFFRGLKTQ</sequence>
<dbReference type="Proteomes" id="UP000801492">
    <property type="component" value="Unassembled WGS sequence"/>
</dbReference>
<feature type="non-terminal residue" evidence="2">
    <location>
        <position position="129"/>
    </location>
</feature>
<protein>
    <submittedName>
        <fullName evidence="2">Uncharacterized protein</fullName>
    </submittedName>
</protein>
<evidence type="ECO:0000256" key="1">
    <source>
        <dbReference type="SAM" id="MobiDB-lite"/>
    </source>
</evidence>